<feature type="domain" description="Calcineurin-like phosphoesterase" evidence="2">
    <location>
        <begin position="93"/>
        <end position="229"/>
    </location>
</feature>
<proteinExistence type="predicted"/>
<feature type="compositionally biased region" description="Basic and acidic residues" evidence="1">
    <location>
        <begin position="1"/>
        <end position="18"/>
    </location>
</feature>
<feature type="region of interest" description="Disordered" evidence="1">
    <location>
        <begin position="1"/>
        <end position="56"/>
    </location>
</feature>
<dbReference type="Pfam" id="PF00149">
    <property type="entry name" value="Metallophos"/>
    <property type="match status" value="1"/>
</dbReference>
<dbReference type="PANTHER" id="PTHR42850">
    <property type="entry name" value="METALLOPHOSPHOESTERASE"/>
    <property type="match status" value="1"/>
</dbReference>
<dbReference type="SUPFAM" id="SSF56300">
    <property type="entry name" value="Metallo-dependent phosphatases"/>
    <property type="match status" value="1"/>
</dbReference>
<gene>
    <name evidence="3" type="ORF">KV203_13860</name>
</gene>
<evidence type="ECO:0000259" key="2">
    <source>
        <dbReference type="Pfam" id="PF00149"/>
    </source>
</evidence>
<sequence length="415" mass="45176">MKAATERPGSRQSDREAVRQPVVDGLRGFRSLGARLHPRQARGGAAASGGEELPGCPVAAPGGPPWSPGRSLVISGYSGVGGACDHPCVNGFDIIGDIHGAADELETLLAGMGYERSDPTGAYRHPVRTAIFVGDLIDRGPQQLRVLEIVKEMADAGSAMVTMGNHELNAIAFASPDPTRPGEYLRRHSAKNQAQHAAFLEQVVGDDRSRFLDWFMTLPLWLDLGDIRIVHACWHGPSMAVVESEVGGNRFTAPEQFVRASTKGDPLYTAVEVLLKGPEVGLVQYGQPAFLDKDGHRRDRARLRWWNGQADTLDDLAEIGGSFTTEDGSPYPSVAAVPVPADERSYVYTDRVPVFYGHYWRRWAPQQSVDWTTYTACVDFSAVRSGALVAYRWSGEQTVMPGNYISSLQFSPQPA</sequence>
<feature type="compositionally biased region" description="Low complexity" evidence="1">
    <location>
        <begin position="41"/>
        <end position="56"/>
    </location>
</feature>
<keyword evidence="4" id="KW-1185">Reference proteome</keyword>
<protein>
    <submittedName>
        <fullName evidence="3">Metallophosphoesterase</fullName>
    </submittedName>
</protein>
<dbReference type="Proteomes" id="UP000887023">
    <property type="component" value="Chromosome"/>
</dbReference>
<dbReference type="InterPro" id="IPR004843">
    <property type="entry name" value="Calcineurin-like_PHP"/>
</dbReference>
<evidence type="ECO:0000313" key="4">
    <source>
        <dbReference type="Proteomes" id="UP000887023"/>
    </source>
</evidence>
<organism evidence="3 4">
    <name type="scientific">Skermania pinensis</name>
    <dbReference type="NCBI Taxonomy" id="39122"/>
    <lineage>
        <taxon>Bacteria</taxon>
        <taxon>Bacillati</taxon>
        <taxon>Actinomycetota</taxon>
        <taxon>Actinomycetes</taxon>
        <taxon>Mycobacteriales</taxon>
        <taxon>Gordoniaceae</taxon>
        <taxon>Skermania</taxon>
    </lineage>
</organism>
<name>A0ABX8S911_9ACTN</name>
<dbReference type="EMBL" id="CP079105">
    <property type="protein sequence ID" value="QXQ12990.1"/>
    <property type="molecule type" value="Genomic_DNA"/>
</dbReference>
<dbReference type="PANTHER" id="PTHR42850:SF7">
    <property type="entry name" value="BIS(5'-NUCLEOSYL)-TETRAPHOSPHATASE PRPE [ASYMMETRICAL]"/>
    <property type="match status" value="1"/>
</dbReference>
<accession>A0ABX8S911</accession>
<dbReference type="Gene3D" id="3.60.21.10">
    <property type="match status" value="1"/>
</dbReference>
<dbReference type="InterPro" id="IPR050126">
    <property type="entry name" value="Ap4A_hydrolase"/>
</dbReference>
<evidence type="ECO:0000313" key="3">
    <source>
        <dbReference type="EMBL" id="QXQ12990.1"/>
    </source>
</evidence>
<evidence type="ECO:0000256" key="1">
    <source>
        <dbReference type="SAM" id="MobiDB-lite"/>
    </source>
</evidence>
<reference evidence="3" key="1">
    <citation type="submission" date="2021-07" db="EMBL/GenBank/DDBJ databases">
        <title>Candidatus Kaistella beijingensis sp. nov. isolated from a municipal wastewater treatment plant is involved in sludge foaming.</title>
        <authorList>
            <person name="Song Y."/>
            <person name="Liu S.-J."/>
        </authorList>
    </citation>
    <scope>NUCLEOTIDE SEQUENCE</scope>
    <source>
        <strain evidence="3">DSM 43998</strain>
    </source>
</reference>
<dbReference type="InterPro" id="IPR029052">
    <property type="entry name" value="Metallo-depent_PP-like"/>
</dbReference>